<protein>
    <submittedName>
        <fullName evidence="1">Uncharacterized protein</fullName>
    </submittedName>
</protein>
<name>A0A4Z1QX69_9HYPH</name>
<evidence type="ECO:0000313" key="1">
    <source>
        <dbReference type="EMBL" id="UYZ06196.1"/>
    </source>
</evidence>
<evidence type="ECO:0000313" key="2">
    <source>
        <dbReference type="Proteomes" id="UP000298735"/>
    </source>
</evidence>
<dbReference type="EMBL" id="CP109968">
    <property type="protein sequence ID" value="UYZ06196.1"/>
    <property type="molecule type" value="Genomic_DNA"/>
</dbReference>
<organism evidence="1 2">
    <name type="scientific">Agrobacterium salinitolerans</name>
    <dbReference type="NCBI Taxonomy" id="1183413"/>
    <lineage>
        <taxon>Bacteria</taxon>
        <taxon>Pseudomonadati</taxon>
        <taxon>Pseudomonadota</taxon>
        <taxon>Alphaproteobacteria</taxon>
        <taxon>Hyphomicrobiales</taxon>
        <taxon>Rhizobiaceae</taxon>
        <taxon>Rhizobium/Agrobacterium group</taxon>
        <taxon>Agrobacterium</taxon>
    </lineage>
</organism>
<dbReference type="Proteomes" id="UP000298735">
    <property type="component" value="Chromosome Circular"/>
</dbReference>
<dbReference type="RefSeq" id="WP_137410579.1">
    <property type="nucleotide sequence ID" value="NZ_CP109968.1"/>
</dbReference>
<accession>A0A4Z1QX69</accession>
<reference evidence="1" key="1">
    <citation type="submission" date="2022-10" db="EMBL/GenBank/DDBJ databases">
        <title>Complete genome sequence of Agrobacterium salinitolerans CFBP5507.</title>
        <authorList>
            <person name="Tchabashvili S."/>
            <person name="Yen H.-C."/>
            <person name="Haryono M."/>
            <person name="Lin Y.-C."/>
            <person name="Lai E.-M."/>
            <person name="Kuo C.-H."/>
        </authorList>
    </citation>
    <scope>NUCLEOTIDE SEQUENCE</scope>
    <source>
        <strain evidence="1">CFBP5507</strain>
    </source>
</reference>
<proteinExistence type="predicted"/>
<dbReference type="AlphaFoldDB" id="A0A4Z1QX69"/>
<gene>
    <name evidence="1" type="ORF">CFBP5507_07960</name>
</gene>
<sequence length="205" mass="23021">MNQALKQTPSLRDRIVEVLREHHEVKHIGELADKLEAAATCPAWSVTECILPAGMMGLMGGEPPEGVEFYLAPGSRLKGLYIRPTEVGDFLAANSKPTLPTRLWKRLSSIIRDKWLISFEIRHIPSVREIPAIRNARRYDLGQLEIHLQHLIEEDLHKARMASNNEDLRLWFVAELISKASGRVPLLEIEGLVARRLAAVQGGEA</sequence>
<dbReference type="KEGG" id="asal:CFBP5507_07960"/>